<dbReference type="Gene3D" id="3.40.50.150">
    <property type="entry name" value="Vaccinia Virus protein VP39"/>
    <property type="match status" value="1"/>
</dbReference>
<dbReference type="SUPFAM" id="SSF53335">
    <property type="entry name" value="S-adenosyl-L-methionine-dependent methyltransferases"/>
    <property type="match status" value="1"/>
</dbReference>
<evidence type="ECO:0000256" key="3">
    <source>
        <dbReference type="ARBA" id="ARBA00023066"/>
    </source>
</evidence>
<dbReference type="InterPro" id="IPR001045">
    <property type="entry name" value="Spermi_synthase"/>
</dbReference>
<comment type="catalytic activity">
    <reaction evidence="5">
        <text>S-adenosyl 3-(methylsulfanyl)propylamine + putrescine = S-methyl-5'-thioadenosine + spermidine + H(+)</text>
        <dbReference type="Rhea" id="RHEA:12721"/>
        <dbReference type="ChEBI" id="CHEBI:15378"/>
        <dbReference type="ChEBI" id="CHEBI:17509"/>
        <dbReference type="ChEBI" id="CHEBI:57443"/>
        <dbReference type="ChEBI" id="CHEBI:57834"/>
        <dbReference type="ChEBI" id="CHEBI:326268"/>
        <dbReference type="EC" id="2.5.1.16"/>
    </reaction>
</comment>
<reference evidence="9" key="1">
    <citation type="journal article" date="2014" name="Genome Announc.">
        <title>Draft genome sequences of six enterohepatic helicobacter species isolated from humans and one from rhesus macaques.</title>
        <authorList>
            <person name="Shen Z."/>
            <person name="Sheh A."/>
            <person name="Young S.K."/>
            <person name="Abouelliel A."/>
            <person name="Ward D.V."/>
            <person name="Earl A.M."/>
            <person name="Fox J.G."/>
        </authorList>
    </citation>
    <scope>NUCLEOTIDE SEQUENCE [LARGE SCALE GENOMIC DNA]</scope>
    <source>
        <strain evidence="9">MIT 98-5489</strain>
    </source>
</reference>
<evidence type="ECO:0000256" key="6">
    <source>
        <dbReference type="PROSITE-ProRule" id="PRU00354"/>
    </source>
</evidence>
<dbReference type="RefSeq" id="WP_005022384.1">
    <property type="nucleotide sequence ID" value="NZ_DS990444.1"/>
</dbReference>
<dbReference type="PANTHER" id="PTHR11558">
    <property type="entry name" value="SPERMIDINE/SPERMINE SYNTHASE"/>
    <property type="match status" value="1"/>
</dbReference>
<dbReference type="Pfam" id="PF01564">
    <property type="entry name" value="Spermine_synth"/>
    <property type="match status" value="1"/>
</dbReference>
<accession>C5F0T1</accession>
<dbReference type="Proteomes" id="UP000003953">
    <property type="component" value="Unassembled WGS sequence"/>
</dbReference>
<evidence type="ECO:0000313" key="9">
    <source>
        <dbReference type="Proteomes" id="UP000003953"/>
    </source>
</evidence>
<comment type="function">
    <text evidence="5">Catalyzes the irreversible transfer of a propylamine group from the amino donor S-adenosylmethioninamine (decarboxy-AdoMet) to putrescine (1,4-diaminobutane) to yield spermidine.</text>
</comment>
<dbReference type="HAMAP" id="MF_00198">
    <property type="entry name" value="Spermidine_synth"/>
    <property type="match status" value="1"/>
</dbReference>
<dbReference type="Gene3D" id="2.30.140.10">
    <property type="entry name" value="Spermidine synthase, tetramerisation domain"/>
    <property type="match status" value="1"/>
</dbReference>
<organism evidence="8 9">
    <name type="scientific">Helicobacter pullorum MIT 98-5489</name>
    <dbReference type="NCBI Taxonomy" id="537972"/>
    <lineage>
        <taxon>Bacteria</taxon>
        <taxon>Pseudomonadati</taxon>
        <taxon>Campylobacterota</taxon>
        <taxon>Epsilonproteobacteria</taxon>
        <taxon>Campylobacterales</taxon>
        <taxon>Helicobacteraceae</taxon>
        <taxon>Helicobacter</taxon>
    </lineage>
</organism>
<dbReference type="AlphaFoldDB" id="C5F0T1"/>
<sequence length="269" mass="31736">MWITKNYSGKIQQEYKIESKLLEIKGIRHNLEIFNSKTFESIALIDEQIFLKTMLALQSELLAHICACSHQEPKRVLIADNFNLELAFEFLRYSELKVDFLQFDLKILESLISFFPHYQEVMKNANFKLIPQQQEEFLEQNEQRASLYDIIIATDESQFHCYKKLLSEDGILVLKIPHLLLDISKTKEILESLGEEFRIKMPFYIPMSLDMQDFYIFASKKYHPTADIILQRADMLEDLEYYNANLHLSAFVLPQKVKKHYLGLLVIEL</sequence>
<gene>
    <name evidence="5" type="primary">speE</name>
    <name evidence="8" type="ORF">HPMG_01292</name>
</gene>
<protein>
    <recommendedName>
        <fullName evidence="5">Polyamine aminopropyltransferase</fullName>
    </recommendedName>
    <alternativeName>
        <fullName evidence="5">Putrescine aminopropyltransferase</fullName>
        <shortName evidence="5">PAPT</shortName>
    </alternativeName>
    <alternativeName>
        <fullName evidence="5">Spermidine synthase</fullName>
        <shortName evidence="5">SPDS</shortName>
        <shortName evidence="5">SPDSY</shortName>
        <ecNumber evidence="5">2.5.1.16</ecNumber>
    </alternativeName>
</protein>
<proteinExistence type="inferred from homology"/>
<dbReference type="GO" id="GO:0008295">
    <property type="term" value="P:spermidine biosynthetic process"/>
    <property type="evidence" value="ECO:0007669"/>
    <property type="project" value="UniProtKB-UniRule"/>
</dbReference>
<feature type="binding site" evidence="5">
    <location>
        <position position="83"/>
    </location>
    <ligand>
        <name>spermidine</name>
        <dbReference type="ChEBI" id="CHEBI:57834"/>
    </ligand>
</feature>
<dbReference type="GO" id="GO:0004766">
    <property type="term" value="F:spermidine synthase activity"/>
    <property type="evidence" value="ECO:0007669"/>
    <property type="project" value="UniProtKB-UniRule"/>
</dbReference>
<dbReference type="EC" id="2.5.1.16" evidence="5"/>
<dbReference type="InterPro" id="IPR035246">
    <property type="entry name" value="Spermidine_synt_N"/>
</dbReference>
<dbReference type="PROSITE" id="PS51006">
    <property type="entry name" value="PABS_2"/>
    <property type="match status" value="1"/>
</dbReference>
<comment type="caution">
    <text evidence="5">Lacks the conserved Asp active site.</text>
</comment>
<dbReference type="HOGENOM" id="CLU_048199_0_0_7"/>
<dbReference type="GO" id="GO:0005829">
    <property type="term" value="C:cytosol"/>
    <property type="evidence" value="ECO:0007669"/>
    <property type="project" value="TreeGrafter"/>
</dbReference>
<dbReference type="InterPro" id="IPR030374">
    <property type="entry name" value="PABS"/>
</dbReference>
<feature type="domain" description="PABS" evidence="7">
    <location>
        <begin position="1"/>
        <end position="152"/>
    </location>
</feature>
<evidence type="ECO:0000259" key="7">
    <source>
        <dbReference type="PROSITE" id="PS51006"/>
    </source>
</evidence>
<comment type="pathway">
    <text evidence="5">Amine and polyamine biosynthesis; spermidine biosynthesis; spermidine from putrescine: step 1/1.</text>
</comment>
<keyword evidence="3 5" id="KW-0745">Spermidine biosynthesis</keyword>
<comment type="caution">
    <text evidence="5 6">Lacks conserved residue(s) required for the propagation of feature annotation.</text>
</comment>
<comment type="similarity">
    <text evidence="1 5">Belongs to the spermidine/spermine synthase family.</text>
</comment>
<dbReference type="eggNOG" id="COG0421">
    <property type="taxonomic scope" value="Bacteria"/>
</dbReference>
<dbReference type="PANTHER" id="PTHR11558:SF11">
    <property type="entry name" value="SPERMIDINE SYNTHASE"/>
    <property type="match status" value="1"/>
</dbReference>
<dbReference type="InterPro" id="IPR037163">
    <property type="entry name" value="Spermidine_synt_N_sf"/>
</dbReference>
<evidence type="ECO:0000256" key="2">
    <source>
        <dbReference type="ARBA" id="ARBA00022679"/>
    </source>
</evidence>
<keyword evidence="2 5" id="KW-0808">Transferase</keyword>
<name>C5F0T1_9HELI</name>
<dbReference type="UniPathway" id="UPA00248">
    <property type="reaction ID" value="UER00314"/>
</dbReference>
<evidence type="ECO:0000256" key="4">
    <source>
        <dbReference type="ARBA" id="ARBA00023115"/>
    </source>
</evidence>
<evidence type="ECO:0000256" key="1">
    <source>
        <dbReference type="ARBA" id="ARBA00007867"/>
    </source>
</evidence>
<evidence type="ECO:0000256" key="5">
    <source>
        <dbReference type="HAMAP-Rule" id="MF_00198"/>
    </source>
</evidence>
<evidence type="ECO:0000313" key="8">
    <source>
        <dbReference type="EMBL" id="EEQ63835.1"/>
    </source>
</evidence>
<keyword evidence="9" id="KW-1185">Reference proteome</keyword>
<comment type="subunit">
    <text evidence="5">Homodimer or homotetramer.</text>
</comment>
<dbReference type="EMBL" id="DS990444">
    <property type="protein sequence ID" value="EEQ63835.1"/>
    <property type="molecule type" value="Genomic_DNA"/>
</dbReference>
<dbReference type="Pfam" id="PF17284">
    <property type="entry name" value="Spermine_synt_N"/>
    <property type="match status" value="1"/>
</dbReference>
<dbReference type="InterPro" id="IPR029063">
    <property type="entry name" value="SAM-dependent_MTases_sf"/>
</dbReference>
<keyword evidence="4 5" id="KW-0620">Polyamine biosynthesis</keyword>